<evidence type="ECO:0000313" key="4">
    <source>
        <dbReference type="Proteomes" id="UP000295621"/>
    </source>
</evidence>
<reference evidence="3 4" key="1">
    <citation type="submission" date="2019-02" db="EMBL/GenBank/DDBJ databases">
        <title>Draft genome sequences of novel Actinobacteria.</title>
        <authorList>
            <person name="Sahin N."/>
            <person name="Ay H."/>
            <person name="Saygin H."/>
        </authorList>
    </citation>
    <scope>NUCLEOTIDE SEQUENCE [LARGE SCALE GENOMIC DNA]</scope>
    <source>
        <strain evidence="3 4">KC603</strain>
    </source>
</reference>
<evidence type="ECO:0000313" key="3">
    <source>
        <dbReference type="EMBL" id="TDC47093.1"/>
    </source>
</evidence>
<gene>
    <name evidence="3" type="ORF">E1212_25245</name>
</gene>
<keyword evidence="3" id="KW-0238">DNA-binding</keyword>
<feature type="region of interest" description="Disordered" evidence="1">
    <location>
        <begin position="88"/>
        <end position="107"/>
    </location>
</feature>
<dbReference type="InterPro" id="IPR041657">
    <property type="entry name" value="HTH_17"/>
</dbReference>
<dbReference type="OrthoDB" id="4949931at2"/>
<sequence length="107" mass="11977">MTAPGPDRRPAASELPLYTAEEAATLLRCKASWLKEQARLRRIPFTMVAGAYRFTRAHLIQIVESNEHRIAGSESELALPPERVITKSQDAIAPLTAHPPRRPRRPT</sequence>
<dbReference type="GO" id="GO:0003677">
    <property type="term" value="F:DNA binding"/>
    <property type="evidence" value="ECO:0007669"/>
    <property type="project" value="UniProtKB-KW"/>
</dbReference>
<comment type="caution">
    <text evidence="3">The sequence shown here is derived from an EMBL/GenBank/DDBJ whole genome shotgun (WGS) entry which is preliminary data.</text>
</comment>
<dbReference type="Pfam" id="PF12728">
    <property type="entry name" value="HTH_17"/>
    <property type="match status" value="1"/>
</dbReference>
<dbReference type="RefSeq" id="WP_131987635.1">
    <property type="nucleotide sequence ID" value="NZ_SMKL01000082.1"/>
</dbReference>
<dbReference type="EMBL" id="SMKL01000082">
    <property type="protein sequence ID" value="TDC47093.1"/>
    <property type="molecule type" value="Genomic_DNA"/>
</dbReference>
<proteinExistence type="predicted"/>
<evidence type="ECO:0000259" key="2">
    <source>
        <dbReference type="Pfam" id="PF12728"/>
    </source>
</evidence>
<keyword evidence="4" id="KW-1185">Reference proteome</keyword>
<evidence type="ECO:0000256" key="1">
    <source>
        <dbReference type="SAM" id="MobiDB-lite"/>
    </source>
</evidence>
<dbReference type="Proteomes" id="UP000295621">
    <property type="component" value="Unassembled WGS sequence"/>
</dbReference>
<dbReference type="AlphaFoldDB" id="A0A4R4RFB1"/>
<protein>
    <submittedName>
        <fullName evidence="3">DNA-binding protein</fullName>
    </submittedName>
</protein>
<feature type="domain" description="Helix-turn-helix" evidence="2">
    <location>
        <begin position="17"/>
        <end position="66"/>
    </location>
</feature>
<organism evidence="3 4">
    <name type="scientific">Jiangella ureilytica</name>
    <dbReference type="NCBI Taxonomy" id="2530374"/>
    <lineage>
        <taxon>Bacteria</taxon>
        <taxon>Bacillati</taxon>
        <taxon>Actinomycetota</taxon>
        <taxon>Actinomycetes</taxon>
        <taxon>Jiangellales</taxon>
        <taxon>Jiangellaceae</taxon>
        <taxon>Jiangella</taxon>
    </lineage>
</organism>
<name>A0A4R4RFB1_9ACTN</name>
<accession>A0A4R4RFB1</accession>